<sequence length="508" mass="58242">MEKTEIIEVKFGKLQGYIDEEISIFKGIPYVEPPVGELRLNAPILKKSWDGVLEALEYRPVSPQPPPINPLFPPPPQSESDCLNLNIWTPGCDANKRPVMFWIHGGSHIYGSGRLLNGKALSRRGDIVLVSINYRLGVLGNLYLPGAPANIGQLDQIAALRWAQNNIDYFGGDPDNVTIFGESAGATSVCTLMAMPKAKGLFHRAVSQSGAVTPNGFDLSVRKTTTEMILEELNLKLEDLEEFRRLPVEIIIKAMMKAQEKAFLTQTEMDFRPYIDGDSLPKHPTKAIQEGYAKDIELIVGTNLEEWRFWRAFEPKFEEYDSSEFIRRMKGILKSAGEDEKKTDGLIKMYKKSRKENNLSINLAETYEACMTDSIFRIPSIKVAEAQSNHQKNTFMYLFKWKTPYENGRYGAMHALEVCFVFGSFWEDYLFTFPKRTPETEALSKKMSDYWISFAKIGNPNFDNALRWPSYDKDSRKTMIFDNNIEIKEDPLNRERKMWSEMKNWSYF</sequence>
<comment type="caution">
    <text evidence="4">The sequence shown here is derived from an EMBL/GenBank/DDBJ whole genome shotgun (WGS) entry which is preliminary data.</text>
</comment>
<dbReference type="EMBL" id="LAZR01007183">
    <property type="protein sequence ID" value="KKM86897.1"/>
    <property type="molecule type" value="Genomic_DNA"/>
</dbReference>
<dbReference type="PROSITE" id="PS00122">
    <property type="entry name" value="CARBOXYLESTERASE_B_1"/>
    <property type="match status" value="1"/>
</dbReference>
<keyword evidence="2" id="KW-0378">Hydrolase</keyword>
<dbReference type="InterPro" id="IPR019826">
    <property type="entry name" value="Carboxylesterase_B_AS"/>
</dbReference>
<dbReference type="PANTHER" id="PTHR11559">
    <property type="entry name" value="CARBOXYLESTERASE"/>
    <property type="match status" value="1"/>
</dbReference>
<protein>
    <recommendedName>
        <fullName evidence="3">Carboxylesterase type B domain-containing protein</fullName>
    </recommendedName>
</protein>
<evidence type="ECO:0000256" key="1">
    <source>
        <dbReference type="ARBA" id="ARBA00005964"/>
    </source>
</evidence>
<accession>A0A0F9P086</accession>
<dbReference type="Pfam" id="PF00135">
    <property type="entry name" value="COesterase"/>
    <property type="match status" value="1"/>
</dbReference>
<organism evidence="4">
    <name type="scientific">marine sediment metagenome</name>
    <dbReference type="NCBI Taxonomy" id="412755"/>
    <lineage>
        <taxon>unclassified sequences</taxon>
        <taxon>metagenomes</taxon>
        <taxon>ecological metagenomes</taxon>
    </lineage>
</organism>
<name>A0A0F9P086_9ZZZZ</name>
<dbReference type="AlphaFoldDB" id="A0A0F9P086"/>
<comment type="similarity">
    <text evidence="1">Belongs to the type-B carboxylesterase/lipase family.</text>
</comment>
<evidence type="ECO:0000259" key="3">
    <source>
        <dbReference type="Pfam" id="PF00135"/>
    </source>
</evidence>
<proteinExistence type="inferred from homology"/>
<evidence type="ECO:0000313" key="4">
    <source>
        <dbReference type="EMBL" id="KKM86897.1"/>
    </source>
</evidence>
<reference evidence="4" key="1">
    <citation type="journal article" date="2015" name="Nature">
        <title>Complex archaea that bridge the gap between prokaryotes and eukaryotes.</title>
        <authorList>
            <person name="Spang A."/>
            <person name="Saw J.H."/>
            <person name="Jorgensen S.L."/>
            <person name="Zaremba-Niedzwiedzka K."/>
            <person name="Martijn J."/>
            <person name="Lind A.E."/>
            <person name="van Eijk R."/>
            <person name="Schleper C."/>
            <person name="Guy L."/>
            <person name="Ettema T.J."/>
        </authorList>
    </citation>
    <scope>NUCLEOTIDE SEQUENCE</scope>
</reference>
<dbReference type="ESTHER" id="9zzzz-a0a0f9p086">
    <property type="family name" value="Carb_B_Bacteria"/>
</dbReference>
<dbReference type="InterPro" id="IPR050309">
    <property type="entry name" value="Type-B_Carboxylest/Lipase"/>
</dbReference>
<dbReference type="GO" id="GO:0016787">
    <property type="term" value="F:hydrolase activity"/>
    <property type="evidence" value="ECO:0007669"/>
    <property type="project" value="UniProtKB-KW"/>
</dbReference>
<feature type="domain" description="Carboxylesterase type B" evidence="3">
    <location>
        <begin position="4"/>
        <end position="498"/>
    </location>
</feature>
<dbReference type="SUPFAM" id="SSF53474">
    <property type="entry name" value="alpha/beta-Hydrolases"/>
    <property type="match status" value="1"/>
</dbReference>
<dbReference type="Gene3D" id="3.40.50.1820">
    <property type="entry name" value="alpha/beta hydrolase"/>
    <property type="match status" value="1"/>
</dbReference>
<evidence type="ECO:0000256" key="2">
    <source>
        <dbReference type="ARBA" id="ARBA00022801"/>
    </source>
</evidence>
<gene>
    <name evidence="4" type="ORF">LCGC14_1274380</name>
</gene>
<dbReference type="InterPro" id="IPR029058">
    <property type="entry name" value="AB_hydrolase_fold"/>
</dbReference>
<dbReference type="InterPro" id="IPR002018">
    <property type="entry name" value="CarbesteraseB"/>
</dbReference>